<dbReference type="InterPro" id="IPR001525">
    <property type="entry name" value="C5_MeTfrase"/>
</dbReference>
<name>A0ABN9TCA4_9DINO</name>
<evidence type="ECO:0000256" key="3">
    <source>
        <dbReference type="ARBA" id="ARBA00022679"/>
    </source>
</evidence>
<dbReference type="NCBIfam" id="TIGR00675">
    <property type="entry name" value="dcm"/>
    <property type="match status" value="1"/>
</dbReference>
<dbReference type="PANTHER" id="PTHR10629">
    <property type="entry name" value="CYTOSINE-SPECIFIC METHYLTRANSFERASE"/>
    <property type="match status" value="1"/>
</dbReference>
<evidence type="ECO:0000256" key="1">
    <source>
        <dbReference type="ARBA" id="ARBA00011975"/>
    </source>
</evidence>
<evidence type="ECO:0000313" key="8">
    <source>
        <dbReference type="Proteomes" id="UP001189429"/>
    </source>
</evidence>
<feature type="non-terminal residue" evidence="7">
    <location>
        <position position="326"/>
    </location>
</feature>
<dbReference type="PRINTS" id="PR00105">
    <property type="entry name" value="C5METTRFRASE"/>
</dbReference>
<sequence>MRDKARRFKGPPRSIAVGSTCSGAGTLEFALQDLGADYDVKFACDNDRWVKVFYQAHHHAKFWLDDALDECHEHAPYVDVYAAGWPCQGMSQSGYMQGADDPRTQVAQGVKKYIQKKMPKMFMLENVPTMATTFASFFKSLLQFFMRLKLADGSAAYEVRWKFLNACDNGSPQNRKRIYIIGLRRDAIVKPFAWPPSMSTPPLSSALDMEDVVPGPRTFPESWRARTNVETALAELASQNIDPDSVDVIVDTDTGKDSCFYVNRAPTLTASRRSGRAYWLLKNNRRAKMSELFALQGFRHRDIIMTSVPQPQLGKIVGNAFAQCVV</sequence>
<feature type="active site" evidence="5">
    <location>
        <position position="87"/>
    </location>
</feature>
<proteinExistence type="inferred from homology"/>
<keyword evidence="8" id="KW-1185">Reference proteome</keyword>
<evidence type="ECO:0000256" key="5">
    <source>
        <dbReference type="PROSITE-ProRule" id="PRU01016"/>
    </source>
</evidence>
<accession>A0ABN9TCA4</accession>
<keyword evidence="4 5" id="KW-0949">S-adenosyl-L-methionine</keyword>
<reference evidence="7" key="1">
    <citation type="submission" date="2023-10" db="EMBL/GenBank/DDBJ databases">
        <authorList>
            <person name="Chen Y."/>
            <person name="Shah S."/>
            <person name="Dougan E. K."/>
            <person name="Thang M."/>
            <person name="Chan C."/>
        </authorList>
    </citation>
    <scope>NUCLEOTIDE SEQUENCE [LARGE SCALE GENOMIC DNA]</scope>
</reference>
<evidence type="ECO:0000256" key="6">
    <source>
        <dbReference type="RuleBase" id="RU000416"/>
    </source>
</evidence>
<dbReference type="InterPro" id="IPR029063">
    <property type="entry name" value="SAM-dependent_MTases_sf"/>
</dbReference>
<evidence type="ECO:0000256" key="2">
    <source>
        <dbReference type="ARBA" id="ARBA00022603"/>
    </source>
</evidence>
<keyword evidence="3 5" id="KW-0808">Transferase</keyword>
<dbReference type="EMBL" id="CAUYUJ010014567">
    <property type="protein sequence ID" value="CAK0843296.1"/>
    <property type="molecule type" value="Genomic_DNA"/>
</dbReference>
<comment type="caution">
    <text evidence="7">The sequence shown here is derived from an EMBL/GenBank/DDBJ whole genome shotgun (WGS) entry which is preliminary data.</text>
</comment>
<gene>
    <name evidence="7" type="ORF">PCOR1329_LOCUS37684</name>
</gene>
<dbReference type="InterPro" id="IPR050390">
    <property type="entry name" value="C5-Methyltransferase"/>
</dbReference>
<keyword evidence="2 5" id="KW-0489">Methyltransferase</keyword>
<comment type="similarity">
    <text evidence="5 6">Belongs to the class I-like SAM-binding methyltransferase superfamily. C5-methyltransferase family.</text>
</comment>
<dbReference type="SUPFAM" id="SSF53335">
    <property type="entry name" value="S-adenosyl-L-methionine-dependent methyltransferases"/>
    <property type="match status" value="1"/>
</dbReference>
<dbReference type="PANTHER" id="PTHR10629:SF52">
    <property type="entry name" value="DNA (CYTOSINE-5)-METHYLTRANSFERASE 1"/>
    <property type="match status" value="1"/>
</dbReference>
<dbReference type="Proteomes" id="UP001189429">
    <property type="component" value="Unassembled WGS sequence"/>
</dbReference>
<evidence type="ECO:0000256" key="4">
    <source>
        <dbReference type="ARBA" id="ARBA00022691"/>
    </source>
</evidence>
<organism evidence="7 8">
    <name type="scientific">Prorocentrum cordatum</name>
    <dbReference type="NCBI Taxonomy" id="2364126"/>
    <lineage>
        <taxon>Eukaryota</taxon>
        <taxon>Sar</taxon>
        <taxon>Alveolata</taxon>
        <taxon>Dinophyceae</taxon>
        <taxon>Prorocentrales</taxon>
        <taxon>Prorocentraceae</taxon>
        <taxon>Prorocentrum</taxon>
    </lineage>
</organism>
<dbReference type="EC" id="2.1.1.37" evidence="1"/>
<dbReference type="PROSITE" id="PS51679">
    <property type="entry name" value="SAM_MT_C5"/>
    <property type="match status" value="1"/>
</dbReference>
<dbReference type="Gene3D" id="3.40.50.150">
    <property type="entry name" value="Vaccinia Virus protein VP39"/>
    <property type="match status" value="1"/>
</dbReference>
<evidence type="ECO:0000313" key="7">
    <source>
        <dbReference type="EMBL" id="CAK0843296.1"/>
    </source>
</evidence>
<dbReference type="Pfam" id="PF00145">
    <property type="entry name" value="DNA_methylase"/>
    <property type="match status" value="1"/>
</dbReference>
<protein>
    <recommendedName>
        <fullName evidence="1">DNA (cytosine-5-)-methyltransferase</fullName>
        <ecNumber evidence="1">2.1.1.37</ecNumber>
    </recommendedName>
</protein>